<evidence type="ECO:0000313" key="1">
    <source>
        <dbReference type="EMBL" id="RDC65954.1"/>
    </source>
</evidence>
<proteinExistence type="predicted"/>
<evidence type="ECO:0000313" key="2">
    <source>
        <dbReference type="Proteomes" id="UP000253919"/>
    </source>
</evidence>
<accession>A0A369QMJ1</accession>
<dbReference type="RefSeq" id="WP_115374885.1">
    <property type="nucleotide sequence ID" value="NZ_QASA01000001.1"/>
</dbReference>
<dbReference type="OrthoDB" id="9879909at2"/>
<gene>
    <name evidence="1" type="ORF">AHMF7616_04585</name>
</gene>
<dbReference type="EMBL" id="QASA01000001">
    <property type="protein sequence ID" value="RDC65954.1"/>
    <property type="molecule type" value="Genomic_DNA"/>
</dbReference>
<name>A0A369QMJ1_9BACT</name>
<organism evidence="1 2">
    <name type="scientific">Adhaeribacter pallidiroseus</name>
    <dbReference type="NCBI Taxonomy" id="2072847"/>
    <lineage>
        <taxon>Bacteria</taxon>
        <taxon>Pseudomonadati</taxon>
        <taxon>Bacteroidota</taxon>
        <taxon>Cytophagia</taxon>
        <taxon>Cytophagales</taxon>
        <taxon>Hymenobacteraceae</taxon>
        <taxon>Adhaeribacter</taxon>
    </lineage>
</organism>
<reference evidence="1 2" key="1">
    <citation type="submission" date="2018-04" db="EMBL/GenBank/DDBJ databases">
        <title>Adhaeribacter sp. HMF7616 genome sequencing and assembly.</title>
        <authorList>
            <person name="Kang H."/>
            <person name="Kang J."/>
            <person name="Cha I."/>
            <person name="Kim H."/>
            <person name="Joh K."/>
        </authorList>
    </citation>
    <scope>NUCLEOTIDE SEQUENCE [LARGE SCALE GENOMIC DNA]</scope>
    <source>
        <strain evidence="1 2">HMF7616</strain>
    </source>
</reference>
<sequence>MVLAEEIIFFNNNQQKLANAYPHCFLIIKGQRVFGGFSSIIEAYTSALDQFEIGTFLVIKTLPVIQQTGKPKMLVRPSFFRSLLHGFIPAKRQAAWQ</sequence>
<evidence type="ECO:0008006" key="3">
    <source>
        <dbReference type="Google" id="ProtNLM"/>
    </source>
</evidence>
<keyword evidence="2" id="KW-1185">Reference proteome</keyword>
<dbReference type="AlphaFoldDB" id="A0A369QMJ1"/>
<protein>
    <recommendedName>
        <fullName evidence="3">DUF5678 domain-containing protein</fullName>
    </recommendedName>
</protein>
<comment type="caution">
    <text evidence="1">The sequence shown here is derived from an EMBL/GenBank/DDBJ whole genome shotgun (WGS) entry which is preliminary data.</text>
</comment>
<dbReference type="Proteomes" id="UP000253919">
    <property type="component" value="Unassembled WGS sequence"/>
</dbReference>